<accession>A0A248JN55</accession>
<comment type="caution">
    <text evidence="1">Lacks conserved residue(s) required for the propagation of feature annotation.</text>
</comment>
<dbReference type="AlphaFoldDB" id="A0A248JN55"/>
<dbReference type="KEGG" id="nao:Y958_02990"/>
<dbReference type="InterPro" id="IPR026026">
    <property type="entry name" value="HIT_Hint"/>
</dbReference>
<dbReference type="Gene3D" id="3.30.428.10">
    <property type="entry name" value="HIT-like"/>
    <property type="match status" value="1"/>
</dbReference>
<evidence type="ECO:0000256" key="1">
    <source>
        <dbReference type="PROSITE-ProRule" id="PRU00464"/>
    </source>
</evidence>
<dbReference type="EMBL" id="CP022110">
    <property type="protein sequence ID" value="ASG19910.1"/>
    <property type="molecule type" value="Genomic_DNA"/>
</dbReference>
<name>A0A248JN55_9PROT</name>
<dbReference type="GO" id="GO:0016787">
    <property type="term" value="F:hydrolase activity"/>
    <property type="evidence" value="ECO:0007669"/>
    <property type="project" value="UniProtKB-KW"/>
</dbReference>
<dbReference type="InterPro" id="IPR011146">
    <property type="entry name" value="HIT-like"/>
</dbReference>
<dbReference type="Pfam" id="PF01230">
    <property type="entry name" value="HIT"/>
    <property type="match status" value="1"/>
</dbReference>
<evidence type="ECO:0000313" key="4">
    <source>
        <dbReference type="Proteomes" id="UP000197153"/>
    </source>
</evidence>
<sequence>MTSADDFTLPPRLAADTVAVGDLALCRALLSRNACWPWLILVPRRVGAVEIHRLATADQIQLMAEITQASQVMEAAFAPDKLNVAAIGNMVPQLHVHVVARKREDAAWPGPIWGSGHERAYAAGEAEALARRLAVDLGL</sequence>
<keyword evidence="3" id="KW-0378">Hydrolase</keyword>
<gene>
    <name evidence="3" type="ORF">Y958_02990</name>
</gene>
<dbReference type="RefSeq" id="WP_088870852.1">
    <property type="nucleotide sequence ID" value="NZ_CP022110.1"/>
</dbReference>
<keyword evidence="4" id="KW-1185">Reference proteome</keyword>
<evidence type="ECO:0000313" key="3">
    <source>
        <dbReference type="EMBL" id="ASG19910.1"/>
    </source>
</evidence>
<dbReference type="PROSITE" id="PS51084">
    <property type="entry name" value="HIT_2"/>
    <property type="match status" value="1"/>
</dbReference>
<dbReference type="InterPro" id="IPR036265">
    <property type="entry name" value="HIT-like_sf"/>
</dbReference>
<reference evidence="3 4" key="1">
    <citation type="submission" date="2017-06" db="EMBL/GenBank/DDBJ databases">
        <title>Complete genome sequence of Nitrospirillum amazonense strain CBAmC, an endophytic nitrogen-fixing and plant growth-promoting bacterium, isolated from sugarcane.</title>
        <authorList>
            <person name="Schwab S."/>
            <person name="dos Santos Teixeira K.R."/>
            <person name="Simoes Araujo J.L."/>
            <person name="Soares Vidal M."/>
            <person name="Borges de Freitas H.R."/>
            <person name="Rivello Crivelaro A.L."/>
            <person name="Bueno de Camargo Nunes A."/>
            <person name="dos Santos C.M."/>
            <person name="Palmeira da Silva Rosa D."/>
            <person name="da Silva Padilha D."/>
            <person name="da Silva E."/>
            <person name="Araujo Terra L."/>
            <person name="Soares Mendes V."/>
            <person name="Farinelli L."/>
            <person name="Magalhaes Cruz L."/>
            <person name="Baldani J.I."/>
        </authorList>
    </citation>
    <scope>NUCLEOTIDE SEQUENCE [LARGE SCALE GENOMIC DNA]</scope>
    <source>
        <strain evidence="3 4">CBAmC</strain>
    </source>
</reference>
<feature type="domain" description="HIT" evidence="2">
    <location>
        <begin position="39"/>
        <end position="108"/>
    </location>
</feature>
<proteinExistence type="predicted"/>
<organism evidence="3 4">
    <name type="scientific">Nitrospirillum viridazoti CBAmc</name>
    <dbReference type="NCBI Taxonomy" id="1441467"/>
    <lineage>
        <taxon>Bacteria</taxon>
        <taxon>Pseudomonadati</taxon>
        <taxon>Pseudomonadota</taxon>
        <taxon>Alphaproteobacteria</taxon>
        <taxon>Rhodospirillales</taxon>
        <taxon>Azospirillaceae</taxon>
        <taxon>Nitrospirillum</taxon>
        <taxon>Nitrospirillum viridazoti</taxon>
    </lineage>
</organism>
<evidence type="ECO:0000259" key="2">
    <source>
        <dbReference type="PROSITE" id="PS51084"/>
    </source>
</evidence>
<dbReference type="Proteomes" id="UP000197153">
    <property type="component" value="Chromosome 1"/>
</dbReference>
<dbReference type="PIRSF" id="PIRSF000714">
    <property type="entry name" value="HIT"/>
    <property type="match status" value="1"/>
</dbReference>
<dbReference type="SUPFAM" id="SSF54197">
    <property type="entry name" value="HIT-like"/>
    <property type="match status" value="1"/>
</dbReference>
<protein>
    <submittedName>
        <fullName evidence="3">Diadenosine tetraphosphate hydrolase</fullName>
    </submittedName>
</protein>